<protein>
    <recommendedName>
        <fullName evidence="4">Enolase-phosphatase E1</fullName>
        <ecNumber evidence="4">3.1.3.77</ecNumber>
    </recommendedName>
    <alternativeName>
        <fullName evidence="4">2,3-diketo-5-methylthio-1-phosphopentane phosphatase</fullName>
    </alternativeName>
</protein>
<comment type="catalytic activity">
    <reaction evidence="4">
        <text>5-methylsulfanyl-2,3-dioxopentyl phosphate + H2O = 1,2-dihydroxy-5-(methylsulfanyl)pent-1-en-3-one + phosphate</text>
        <dbReference type="Rhea" id="RHEA:21700"/>
        <dbReference type="ChEBI" id="CHEBI:15377"/>
        <dbReference type="ChEBI" id="CHEBI:43474"/>
        <dbReference type="ChEBI" id="CHEBI:49252"/>
        <dbReference type="ChEBI" id="CHEBI:58828"/>
        <dbReference type="EC" id="3.1.3.77"/>
    </reaction>
</comment>
<dbReference type="PRINTS" id="PR00413">
    <property type="entry name" value="HADHALOGNASE"/>
</dbReference>
<dbReference type="OrthoDB" id="9809962at2"/>
<dbReference type="InterPro" id="IPR006439">
    <property type="entry name" value="HAD-SF_hydro_IA"/>
</dbReference>
<dbReference type="GO" id="GO:0043715">
    <property type="term" value="F:2,3-diketo-5-methylthiopentyl-1-phosphate enolase activity"/>
    <property type="evidence" value="ECO:0007669"/>
    <property type="project" value="UniProtKB-UniRule"/>
</dbReference>
<dbReference type="InterPro" id="IPR023943">
    <property type="entry name" value="Enolase-ppase_E1"/>
</dbReference>
<dbReference type="Pfam" id="PF00702">
    <property type="entry name" value="Hydrolase"/>
    <property type="match status" value="1"/>
</dbReference>
<comment type="subunit">
    <text evidence="4">Monomer.</text>
</comment>
<dbReference type="InterPro" id="IPR036412">
    <property type="entry name" value="HAD-like_sf"/>
</dbReference>
<dbReference type="Gene3D" id="1.10.720.60">
    <property type="match status" value="1"/>
</dbReference>
<evidence type="ECO:0000256" key="3">
    <source>
        <dbReference type="ARBA" id="ARBA00023167"/>
    </source>
</evidence>
<proteinExistence type="inferred from homology"/>
<dbReference type="CDD" id="cd01629">
    <property type="entry name" value="HAD_EP"/>
    <property type="match status" value="1"/>
</dbReference>
<evidence type="ECO:0000256" key="2">
    <source>
        <dbReference type="ARBA" id="ARBA00022801"/>
    </source>
</evidence>
<dbReference type="GO" id="GO:0000287">
    <property type="term" value="F:magnesium ion binding"/>
    <property type="evidence" value="ECO:0007669"/>
    <property type="project" value="UniProtKB-UniRule"/>
</dbReference>
<comment type="cofactor">
    <cofactor evidence="4">
        <name>Mg(2+)</name>
        <dbReference type="ChEBI" id="CHEBI:18420"/>
    </cofactor>
    <text evidence="4">Binds 1 Mg(2+) ion per subunit.</text>
</comment>
<dbReference type="EC" id="3.1.3.77" evidence="4"/>
<organism evidence="5 6">
    <name type="scientific">Hydrogenobacter hydrogenophilus</name>
    <dbReference type="NCBI Taxonomy" id="35835"/>
    <lineage>
        <taxon>Bacteria</taxon>
        <taxon>Pseudomonadati</taxon>
        <taxon>Aquificota</taxon>
        <taxon>Aquificia</taxon>
        <taxon>Aquificales</taxon>
        <taxon>Aquificaceae</taxon>
        <taxon>Hydrogenobacter</taxon>
    </lineage>
</organism>
<dbReference type="SFLD" id="SFLDG01129">
    <property type="entry name" value="C1.5:_HAD__Beta-PGM__Phosphata"/>
    <property type="match status" value="1"/>
</dbReference>
<dbReference type="SFLD" id="SFLDG01133">
    <property type="entry name" value="C1.5.4:_Enolase-phosphatase_Li"/>
    <property type="match status" value="1"/>
</dbReference>
<dbReference type="HAMAP" id="MF_01681">
    <property type="entry name" value="Salvage_MtnC"/>
    <property type="match status" value="1"/>
</dbReference>
<sequence length="224" mass="25933">MAKILAVLTDIEGTTSSLSFVKDVLFPYSKNKLRSFLDSHWDDERIRAILEELFNKLGKTLSLEETLELLTKWIDEDRKDTVLKEIQGYIWEEGYQKGELMGHIYQDAYKKLKEWHSRGIKLYVFSSGSVKAQKLLFSHTPYGDLTYLFSGYFDTKVGSKKDPRSYETIAKTINIDPDKVLFLSDLEEELDCAKMAGMKTTRLARDCEVQSKHPTVKDFYSIEI</sequence>
<dbReference type="EMBL" id="OBEN01000001">
    <property type="protein sequence ID" value="SNZ11569.1"/>
    <property type="molecule type" value="Genomic_DNA"/>
</dbReference>
<dbReference type="SFLD" id="SFLDF00044">
    <property type="entry name" value="enolase-phosphatase"/>
    <property type="match status" value="1"/>
</dbReference>
<accession>A0A285NQ41</accession>
<dbReference type="SFLD" id="SFLDS00003">
    <property type="entry name" value="Haloacid_Dehalogenase"/>
    <property type="match status" value="1"/>
</dbReference>
<dbReference type="SUPFAM" id="SSF56784">
    <property type="entry name" value="HAD-like"/>
    <property type="match status" value="1"/>
</dbReference>
<dbReference type="Proteomes" id="UP000218627">
    <property type="component" value="Unassembled WGS sequence"/>
</dbReference>
<comment type="pathway">
    <text evidence="4">Amino-acid biosynthesis; L-methionine biosynthesis via salvage pathway; L-methionine from S-methyl-5-thio-alpha-D-ribose 1-phosphate: step 4/6.</text>
</comment>
<evidence type="ECO:0000313" key="6">
    <source>
        <dbReference type="Proteomes" id="UP000218627"/>
    </source>
</evidence>
<evidence type="ECO:0000256" key="1">
    <source>
        <dbReference type="ARBA" id="ARBA00022605"/>
    </source>
</evidence>
<dbReference type="PANTHER" id="PTHR20371">
    <property type="entry name" value="ENOLASE-PHOSPHATASE E1"/>
    <property type="match status" value="1"/>
</dbReference>
<keyword evidence="3 4" id="KW-0486">Methionine biosynthesis</keyword>
<reference evidence="6" key="1">
    <citation type="submission" date="2017-09" db="EMBL/GenBank/DDBJ databases">
        <authorList>
            <person name="Varghese N."/>
            <person name="Submissions S."/>
        </authorList>
    </citation>
    <scope>NUCLEOTIDE SEQUENCE [LARGE SCALE GENOMIC DNA]</scope>
    <source>
        <strain evidence="6">DSM 2913</strain>
    </source>
</reference>
<dbReference type="RefSeq" id="WP_096600315.1">
    <property type="nucleotide sequence ID" value="NZ_OBEN01000001.1"/>
</dbReference>
<evidence type="ECO:0000313" key="5">
    <source>
        <dbReference type="EMBL" id="SNZ11569.1"/>
    </source>
</evidence>
<keyword evidence="4" id="KW-0479">Metal-binding</keyword>
<name>A0A285NQ41_9AQUI</name>
<dbReference type="NCBIfam" id="TIGR01691">
    <property type="entry name" value="enolase-ppase"/>
    <property type="match status" value="1"/>
</dbReference>
<keyword evidence="2 4" id="KW-0378">Hydrolase</keyword>
<dbReference type="AlphaFoldDB" id="A0A285NQ41"/>
<dbReference type="PANTHER" id="PTHR20371:SF1">
    <property type="entry name" value="ENOLASE-PHOSPHATASE E1"/>
    <property type="match status" value="1"/>
</dbReference>
<dbReference type="GO" id="GO:0019509">
    <property type="term" value="P:L-methionine salvage from methylthioadenosine"/>
    <property type="evidence" value="ECO:0007669"/>
    <property type="project" value="UniProtKB-UniRule"/>
</dbReference>
<dbReference type="InterPro" id="IPR023214">
    <property type="entry name" value="HAD_sf"/>
</dbReference>
<evidence type="ECO:0000256" key="4">
    <source>
        <dbReference type="HAMAP-Rule" id="MF_01681"/>
    </source>
</evidence>
<keyword evidence="1 4" id="KW-0028">Amino-acid biosynthesis</keyword>
<comment type="similarity">
    <text evidence="4">Belongs to the HAD-like hydrolase superfamily. MasA/MtnC family.</text>
</comment>
<keyword evidence="4" id="KW-0460">Magnesium</keyword>
<comment type="pathway">
    <text evidence="4">Amino-acid biosynthesis; L-methionine biosynthesis via salvage pathway; L-methionine from S-methyl-5-thio-alpha-D-ribose 1-phosphate: step 3/6.</text>
</comment>
<dbReference type="Gene3D" id="3.40.50.1000">
    <property type="entry name" value="HAD superfamily/HAD-like"/>
    <property type="match status" value="1"/>
</dbReference>
<dbReference type="UniPathway" id="UPA00904">
    <property type="reaction ID" value="UER00876"/>
</dbReference>
<dbReference type="NCBIfam" id="TIGR01549">
    <property type="entry name" value="HAD-SF-IA-v1"/>
    <property type="match status" value="1"/>
</dbReference>
<comment type="function">
    <text evidence="4">Bifunctional enzyme that catalyzes the enolization of 2,3-diketo-5-methylthiopentyl-1-phosphate (DK-MTP-1-P) into the intermediate 2-hydroxy-3-keto-5-methylthiopentenyl-1-phosphate (HK-MTPenyl-1-P), which is then dephosphorylated to form the acireductone 1,2-dihydroxy-3-keto-5-methylthiopentene (DHK-MTPene).</text>
</comment>
<dbReference type="GO" id="GO:0043716">
    <property type="term" value="F:2-hydroxy-3-keto-5-methylthiopentenyl-1-phosphate phosphatase activity"/>
    <property type="evidence" value="ECO:0007669"/>
    <property type="project" value="UniProtKB-UniRule"/>
</dbReference>
<gene>
    <name evidence="4" type="primary">mtnC</name>
    <name evidence="5" type="ORF">SAMN06265353_0276</name>
</gene>
<dbReference type="GO" id="GO:0043874">
    <property type="term" value="F:acireductone synthase activity"/>
    <property type="evidence" value="ECO:0007669"/>
    <property type="project" value="UniProtKB-EC"/>
</dbReference>
<keyword evidence="6" id="KW-1185">Reference proteome</keyword>